<dbReference type="NCBIfam" id="NF000586">
    <property type="entry name" value="PRK00011.1"/>
    <property type="match status" value="1"/>
</dbReference>
<dbReference type="InterPro" id="IPR015421">
    <property type="entry name" value="PyrdxlP-dep_Trfase_major"/>
</dbReference>
<feature type="binding site" evidence="9">
    <location>
        <begin position="343"/>
        <end position="345"/>
    </location>
    <ligand>
        <name>(6S)-5,6,7,8-tetrahydrofolate</name>
        <dbReference type="ChEBI" id="CHEBI:57453"/>
    </ligand>
</feature>
<comment type="pathway">
    <text evidence="9">Amino-acid biosynthesis; glycine biosynthesis; glycine from L-serine: step 1/1.</text>
</comment>
<dbReference type="PATRIC" id="fig|1620414.3.peg.316"/>
<comment type="subunit">
    <text evidence="4 9">Homodimer.</text>
</comment>
<evidence type="ECO:0000256" key="8">
    <source>
        <dbReference type="ARBA" id="ARBA00022898"/>
    </source>
</evidence>
<evidence type="ECO:0000256" key="2">
    <source>
        <dbReference type="ARBA" id="ARBA00004496"/>
    </source>
</evidence>
<evidence type="ECO:0000256" key="3">
    <source>
        <dbReference type="ARBA" id="ARBA00006376"/>
    </source>
</evidence>
<feature type="binding site" evidence="9">
    <location>
        <begin position="115"/>
        <end position="117"/>
    </location>
    <ligand>
        <name>(6S)-5,6,7,8-tetrahydrofolate</name>
        <dbReference type="ChEBI" id="CHEBI:57453"/>
    </ligand>
</feature>
<feature type="site" description="Plays an important role in substrate specificity" evidence="9">
    <location>
        <position position="219"/>
    </location>
</feature>
<dbReference type="PANTHER" id="PTHR11680">
    <property type="entry name" value="SERINE HYDROXYMETHYLTRANSFERASE"/>
    <property type="match status" value="1"/>
</dbReference>
<dbReference type="GO" id="GO:0005829">
    <property type="term" value="C:cytosol"/>
    <property type="evidence" value="ECO:0007669"/>
    <property type="project" value="TreeGrafter"/>
</dbReference>
<dbReference type="Gene3D" id="3.40.640.10">
    <property type="entry name" value="Type I PLP-dependent aspartate aminotransferase-like (Major domain)"/>
    <property type="match status" value="1"/>
</dbReference>
<dbReference type="GO" id="GO:0004372">
    <property type="term" value="F:glycine hydroxymethyltransferase activity"/>
    <property type="evidence" value="ECO:0007669"/>
    <property type="project" value="UniProtKB-UniRule"/>
</dbReference>
<evidence type="ECO:0000256" key="9">
    <source>
        <dbReference type="HAMAP-Rule" id="MF_00051"/>
    </source>
</evidence>
<keyword evidence="9" id="KW-0028">Amino-acid biosynthesis</keyword>
<evidence type="ECO:0000256" key="7">
    <source>
        <dbReference type="ARBA" id="ARBA00022679"/>
    </source>
</evidence>
<evidence type="ECO:0000256" key="1">
    <source>
        <dbReference type="ARBA" id="ARBA00001933"/>
    </source>
</evidence>
<keyword evidence="5 9" id="KW-0963">Cytoplasm</keyword>
<evidence type="ECO:0000256" key="5">
    <source>
        <dbReference type="ARBA" id="ARBA00022490"/>
    </source>
</evidence>
<comment type="function">
    <text evidence="9">Catalyzes the reversible interconversion of serine and glycine with tetrahydrofolate (THF) serving as the one-carbon carrier. This reaction serves as the major source of one-carbon groups required for the biosynthesis of purines, thymidylate, methionine, and other important biomolecules. Also exhibits THF-independent aldolase activity toward beta-hydroxyamino acids, producing glycine and aldehydes, via a retro-aldol mechanism.</text>
</comment>
<feature type="domain" description="Serine hydroxymethyltransferase-like" evidence="11">
    <location>
        <begin position="3"/>
        <end position="374"/>
    </location>
</feature>
<dbReference type="PANTHER" id="PTHR11680:SF35">
    <property type="entry name" value="SERINE HYDROXYMETHYLTRANSFERASE 1"/>
    <property type="match status" value="1"/>
</dbReference>
<dbReference type="AlphaFoldDB" id="A0A0G2A3K5"/>
<dbReference type="EMBL" id="LCRB01000002">
    <property type="protein sequence ID" value="KKW26759.1"/>
    <property type="molecule type" value="Genomic_DNA"/>
</dbReference>
<dbReference type="PROSITE" id="PS00096">
    <property type="entry name" value="SHMT"/>
    <property type="match status" value="1"/>
</dbReference>
<comment type="cofactor">
    <cofactor evidence="1 9 10">
        <name>pyridoxal 5'-phosphate</name>
        <dbReference type="ChEBI" id="CHEBI:597326"/>
    </cofactor>
</comment>
<evidence type="ECO:0000313" key="12">
    <source>
        <dbReference type="EMBL" id="KKW26759.1"/>
    </source>
</evidence>
<dbReference type="InterPro" id="IPR015424">
    <property type="entry name" value="PyrdxlP-dep_Trfase"/>
</dbReference>
<protein>
    <recommendedName>
        <fullName evidence="9">Serine hydroxymethyltransferase</fullName>
        <shortName evidence="9">SHMT</shortName>
        <shortName evidence="9">Serine methylase</shortName>
        <ecNumber evidence="9">2.1.2.1</ecNumber>
    </recommendedName>
</protein>
<dbReference type="InterPro" id="IPR001085">
    <property type="entry name" value="Ser_HO-MeTrfase"/>
</dbReference>
<dbReference type="CDD" id="cd00378">
    <property type="entry name" value="SHMT"/>
    <property type="match status" value="1"/>
</dbReference>
<comment type="catalytic activity">
    <reaction evidence="9">
        <text>(6R)-5,10-methylene-5,6,7,8-tetrahydrofolate + glycine + H2O = (6S)-5,6,7,8-tetrahydrofolate + L-serine</text>
        <dbReference type="Rhea" id="RHEA:15481"/>
        <dbReference type="ChEBI" id="CHEBI:15377"/>
        <dbReference type="ChEBI" id="CHEBI:15636"/>
        <dbReference type="ChEBI" id="CHEBI:33384"/>
        <dbReference type="ChEBI" id="CHEBI:57305"/>
        <dbReference type="ChEBI" id="CHEBI:57453"/>
        <dbReference type="EC" id="2.1.2.1"/>
    </reaction>
</comment>
<dbReference type="SUPFAM" id="SSF53383">
    <property type="entry name" value="PLP-dependent transferases"/>
    <property type="match status" value="1"/>
</dbReference>
<dbReference type="GO" id="GO:0035999">
    <property type="term" value="P:tetrahydrofolate interconversion"/>
    <property type="evidence" value="ECO:0007669"/>
    <property type="project" value="UniProtKB-UniRule"/>
</dbReference>
<dbReference type="FunFam" id="3.40.640.10:FF:000001">
    <property type="entry name" value="Serine hydroxymethyltransferase"/>
    <property type="match status" value="1"/>
</dbReference>
<comment type="caution">
    <text evidence="9">Lacks conserved residue(s) required for the propagation of feature annotation.</text>
</comment>
<proteinExistence type="inferred from homology"/>
<name>A0A0G2A3K5_UNCK3</name>
<organism evidence="12 13">
    <name type="scientific">candidate division Kazan bacterium GW2011_GWB1_52_7</name>
    <dbReference type="NCBI Taxonomy" id="1620414"/>
    <lineage>
        <taxon>Bacteria</taxon>
        <taxon>Bacteria division Kazan-3B-28</taxon>
    </lineage>
</organism>
<dbReference type="UniPathway" id="UPA00288">
    <property type="reaction ID" value="UER01023"/>
</dbReference>
<dbReference type="InterPro" id="IPR039429">
    <property type="entry name" value="SHMT-like_dom"/>
</dbReference>
<comment type="subcellular location">
    <subcellularLocation>
        <location evidence="2 9">Cytoplasm</location>
    </subcellularLocation>
</comment>
<comment type="similarity">
    <text evidence="3 9">Belongs to the SHMT family.</text>
</comment>
<feature type="binding site" evidence="9">
    <location>
        <position position="111"/>
    </location>
    <ligand>
        <name>(6S)-5,6,7,8-tetrahydrofolate</name>
        <dbReference type="ChEBI" id="CHEBI:57453"/>
    </ligand>
</feature>
<keyword evidence="8 9" id="KW-0663">Pyridoxal phosphate</keyword>
<evidence type="ECO:0000256" key="4">
    <source>
        <dbReference type="ARBA" id="ARBA00011738"/>
    </source>
</evidence>
<accession>A0A0G2A3K5</accession>
<evidence type="ECO:0000313" key="13">
    <source>
        <dbReference type="Proteomes" id="UP000034913"/>
    </source>
</evidence>
<evidence type="ECO:0000259" key="11">
    <source>
        <dbReference type="Pfam" id="PF00464"/>
    </source>
</evidence>
<dbReference type="GO" id="GO:0019264">
    <property type="term" value="P:glycine biosynthetic process from serine"/>
    <property type="evidence" value="ECO:0007669"/>
    <property type="project" value="UniProtKB-UniRule"/>
</dbReference>
<evidence type="ECO:0000256" key="10">
    <source>
        <dbReference type="PIRSR" id="PIRSR000412-50"/>
    </source>
</evidence>
<comment type="caution">
    <text evidence="12">The sequence shown here is derived from an EMBL/GenBank/DDBJ whole genome shotgun (WGS) entry which is preliminary data.</text>
</comment>
<dbReference type="InterPro" id="IPR015422">
    <property type="entry name" value="PyrdxlP-dep_Trfase_small"/>
</dbReference>
<sequence>MAKSISQLIKDEAKRQQNTLSLIASENIAPKEIRETTGSVLMNKYSEGYPGKRYYGGNEIIDQIEVMAQAAAKKLFGAEHANVQPYSGSPANIAVYTALLQFGDTVMGMSLPHGGHLTHGHKVNFSGKAYKFIQYGVDPETGLLNYDEIETQAKIFKPKLIVCGATAYPREIDFGRFGKIAKKVGAYLLADISHIAGLVAGGVHPQPFPHADVVTTTTHKTLRGPRGAVILCKNSLAEAIDKAVFPGLQGGPHDNITAAKAICLQIAAKPEFKRYAAQVVANAKALATSLQKLGFTLVTGGTDNHMLLVDLTSKNITGMKAERALEKVGIITNKNMIPGDLRSPFDPSGMRLGTSILTSRGMGEREMQEVAMMIAKVVDKPTSSAVLSAVKKEVAVLTKKFPIK</sequence>
<dbReference type="PIRSF" id="PIRSF000412">
    <property type="entry name" value="SHMT"/>
    <property type="match status" value="1"/>
</dbReference>
<keyword evidence="7 9" id="KW-0808">Transferase</keyword>
<feature type="modified residue" description="N6-(pyridoxal phosphate)lysine" evidence="9 10">
    <location>
        <position position="220"/>
    </location>
</feature>
<keyword evidence="12" id="KW-0489">Methyltransferase</keyword>
<gene>
    <name evidence="9" type="primary">glyA</name>
    <name evidence="12" type="ORF">VF00_C0002G0084</name>
</gene>
<dbReference type="GO" id="GO:0030170">
    <property type="term" value="F:pyridoxal phosphate binding"/>
    <property type="evidence" value="ECO:0007669"/>
    <property type="project" value="UniProtKB-UniRule"/>
</dbReference>
<keyword evidence="6 9" id="KW-0554">One-carbon metabolism</keyword>
<reference evidence="12 13" key="1">
    <citation type="journal article" date="2015" name="Nature">
        <title>rRNA introns, odd ribosomes, and small enigmatic genomes across a large radiation of phyla.</title>
        <authorList>
            <person name="Brown C.T."/>
            <person name="Hug L.A."/>
            <person name="Thomas B.C."/>
            <person name="Sharon I."/>
            <person name="Castelle C.J."/>
            <person name="Singh A."/>
            <person name="Wilkins M.J."/>
            <person name="Williams K.H."/>
            <person name="Banfield J.F."/>
        </authorList>
    </citation>
    <scope>NUCLEOTIDE SEQUENCE [LARGE SCALE GENOMIC DNA]</scope>
</reference>
<dbReference type="Proteomes" id="UP000034913">
    <property type="component" value="Unassembled WGS sequence"/>
</dbReference>
<dbReference type="EC" id="2.1.2.1" evidence="9"/>
<evidence type="ECO:0000256" key="6">
    <source>
        <dbReference type="ARBA" id="ARBA00022563"/>
    </source>
</evidence>
<dbReference type="UniPathway" id="UPA00193"/>
<dbReference type="Gene3D" id="3.90.1150.10">
    <property type="entry name" value="Aspartate Aminotransferase, domain 1"/>
    <property type="match status" value="1"/>
</dbReference>
<dbReference type="GO" id="GO:0032259">
    <property type="term" value="P:methylation"/>
    <property type="evidence" value="ECO:0007669"/>
    <property type="project" value="UniProtKB-KW"/>
</dbReference>
<dbReference type="Pfam" id="PF00464">
    <property type="entry name" value="SHMT"/>
    <property type="match status" value="1"/>
</dbReference>
<comment type="pathway">
    <text evidence="9">One-carbon metabolism; tetrahydrofolate interconversion.</text>
</comment>
<dbReference type="HAMAP" id="MF_00051">
    <property type="entry name" value="SHMT"/>
    <property type="match status" value="1"/>
</dbReference>
<dbReference type="GO" id="GO:0008168">
    <property type="term" value="F:methyltransferase activity"/>
    <property type="evidence" value="ECO:0007669"/>
    <property type="project" value="UniProtKB-KW"/>
</dbReference>
<dbReference type="InterPro" id="IPR049943">
    <property type="entry name" value="Ser_HO-MeTrfase-like"/>
</dbReference>
<dbReference type="InterPro" id="IPR019798">
    <property type="entry name" value="Ser_HO-MeTrfase_PLP_BS"/>
</dbReference>